<comment type="caution">
    <text evidence="5">The sequence shown here is derived from an EMBL/GenBank/DDBJ whole genome shotgun (WGS) entry which is preliminary data.</text>
</comment>
<dbReference type="PANTHER" id="PTHR33392:SF6">
    <property type="entry name" value="POLYISOPRENYL-TEICHOIC ACID--PEPTIDOGLYCAN TEICHOIC ACID TRANSFERASE TAGU"/>
    <property type="match status" value="1"/>
</dbReference>
<evidence type="ECO:0000259" key="4">
    <source>
        <dbReference type="Pfam" id="PF03816"/>
    </source>
</evidence>
<dbReference type="AlphaFoldDB" id="A0A0J1FTA2"/>
<keyword evidence="6" id="KW-1185">Reference proteome</keyword>
<accession>A0A0J1FTA2</accession>
<dbReference type="Proteomes" id="UP000036356">
    <property type="component" value="Unassembled WGS sequence"/>
</dbReference>
<feature type="domain" description="Cell envelope-related transcriptional attenuator" evidence="4">
    <location>
        <begin position="124"/>
        <end position="271"/>
    </location>
</feature>
<keyword evidence="3" id="KW-0472">Membrane</keyword>
<dbReference type="NCBIfam" id="TIGR00350">
    <property type="entry name" value="lytR_cpsA_psr"/>
    <property type="match status" value="1"/>
</dbReference>
<dbReference type="PANTHER" id="PTHR33392">
    <property type="entry name" value="POLYISOPRENYL-TEICHOIC ACID--PEPTIDOGLYCAN TEICHOIC ACID TRANSFERASE TAGU"/>
    <property type="match status" value="1"/>
</dbReference>
<feature type="region of interest" description="Disordered" evidence="2">
    <location>
        <begin position="67"/>
        <end position="100"/>
    </location>
</feature>
<dbReference type="InterPro" id="IPR004474">
    <property type="entry name" value="LytR_CpsA_psr"/>
</dbReference>
<evidence type="ECO:0000313" key="5">
    <source>
        <dbReference type="EMBL" id="KLU66208.1"/>
    </source>
</evidence>
<keyword evidence="3" id="KW-0812">Transmembrane</keyword>
<dbReference type="Pfam" id="PF03816">
    <property type="entry name" value="LytR_cpsA_psr"/>
    <property type="match status" value="1"/>
</dbReference>
<name>A0A0J1FTA2_9FIRM</name>
<dbReference type="PATRIC" id="fig|476652.3.peg.1661"/>
<evidence type="ECO:0000256" key="1">
    <source>
        <dbReference type="ARBA" id="ARBA00006068"/>
    </source>
</evidence>
<evidence type="ECO:0000256" key="3">
    <source>
        <dbReference type="SAM" id="Phobius"/>
    </source>
</evidence>
<gene>
    <name evidence="5" type="primary">msrR</name>
    <name evidence="5" type="ORF">DEAC_c16070</name>
</gene>
<dbReference type="EMBL" id="LDZY01000005">
    <property type="protein sequence ID" value="KLU66208.1"/>
    <property type="molecule type" value="Genomic_DNA"/>
</dbReference>
<dbReference type="Gene3D" id="3.40.630.190">
    <property type="entry name" value="LCP protein"/>
    <property type="match status" value="1"/>
</dbReference>
<evidence type="ECO:0000313" key="6">
    <source>
        <dbReference type="Proteomes" id="UP000036356"/>
    </source>
</evidence>
<protein>
    <submittedName>
        <fullName evidence="5">Regulatory protein MsrR</fullName>
    </submittedName>
</protein>
<keyword evidence="3" id="KW-1133">Transmembrane helix</keyword>
<evidence type="ECO:0000256" key="2">
    <source>
        <dbReference type="SAM" id="MobiDB-lite"/>
    </source>
</evidence>
<sequence>MQRKTFGLLFRVCKGYCLLFLFGIVLGASFVLGPLFFSHISNEQRPLQAAEPKESNSLLEKNNQDFIPQDAQDQPDSKSTSDLSPNFNPDLNSSPQVSSSLTGNRMTILLVGVDRRPNEKSLSNTDTLIVASVDIQNGKVALVSIPRDTQVVIPGHGMNKINAAARIGNGLKTTSNIIEKLIAQRIDGYVLTNFTGFKDIINTLGGITVNVEKDMYYVTGDKTDGLINLKKGIQRLNGNQALQYARFRQDALADISRTSRQQTVLKALGKEFFQVQTIPKLPQLIPQLMKSVETNLSISQIWALSNVLLRTGTPKISSQTLPGDFLTEDGISYWKVDPQRAQAVIRRLFIEGKTSSVFFK</sequence>
<comment type="similarity">
    <text evidence="1">Belongs to the LytR/CpsA/Psr (LCP) family.</text>
</comment>
<dbReference type="RefSeq" id="WP_047809505.1">
    <property type="nucleotide sequence ID" value="NZ_LDZY01000005.1"/>
</dbReference>
<dbReference type="STRING" id="476652.DEAC_c16070"/>
<organism evidence="5 6">
    <name type="scientific">Desulfosporosinus acididurans</name>
    <dbReference type="NCBI Taxonomy" id="476652"/>
    <lineage>
        <taxon>Bacteria</taxon>
        <taxon>Bacillati</taxon>
        <taxon>Bacillota</taxon>
        <taxon>Clostridia</taxon>
        <taxon>Eubacteriales</taxon>
        <taxon>Desulfitobacteriaceae</taxon>
        <taxon>Desulfosporosinus</taxon>
    </lineage>
</organism>
<proteinExistence type="inferred from homology"/>
<dbReference type="InterPro" id="IPR050922">
    <property type="entry name" value="LytR/CpsA/Psr_CW_biosynth"/>
</dbReference>
<reference evidence="5 6" key="1">
    <citation type="submission" date="2015-06" db="EMBL/GenBank/DDBJ databases">
        <title>Draft genome of the moderately acidophilic sulfate reducer Candidatus Desulfosporosinus acididurans strain M1.</title>
        <authorList>
            <person name="Poehlein A."/>
            <person name="Petzsch P."/>
            <person name="Johnson B.D."/>
            <person name="Schloemann M."/>
            <person name="Daniel R."/>
            <person name="Muehling M."/>
        </authorList>
    </citation>
    <scope>NUCLEOTIDE SEQUENCE [LARGE SCALE GENOMIC DNA]</scope>
    <source>
        <strain evidence="5 6">M1</strain>
    </source>
</reference>
<feature type="transmembrane region" description="Helical" evidence="3">
    <location>
        <begin position="12"/>
        <end position="37"/>
    </location>
</feature>